<dbReference type="InterPro" id="IPR002810">
    <property type="entry name" value="NfeD-like_C"/>
</dbReference>
<feature type="transmembrane region" description="Helical" evidence="5">
    <location>
        <begin position="308"/>
        <end position="326"/>
    </location>
</feature>
<feature type="transmembrane region" description="Helical" evidence="5">
    <location>
        <begin position="260"/>
        <end position="277"/>
    </location>
</feature>
<dbReference type="GO" id="GO:0005886">
    <property type="term" value="C:plasma membrane"/>
    <property type="evidence" value="ECO:0007669"/>
    <property type="project" value="TreeGrafter"/>
</dbReference>
<keyword evidence="2 5" id="KW-0812">Transmembrane</keyword>
<sequence>MRKKTLAVFIFILSFLWINQASIFANDEQEASTSVYVIPVENEVERGLVAFLDRSIKEAEEAFADQIIFEINSPGGRVDSAGDIATLISSTDIPTAAYIVNEALSAGSYIALQADEIYFKPGATMGASGVITGDGNAAEKKAQSAWIAAMTSAAEKNGRDPLYAQAMADPSIDLPEFRAAEGEFLTLRAQEALEVEYAEGIASDRQELFELMDISKPTVTETNPTFSENLARFITNPVVVPILLSIASIGLIVELYSPGFGVAGGMGIAALFLFFYGHLVAGLAGYESLVLMLAGIVLIVLEIFLPSGILGIVGGGAILGAMLTSGADMGHMAFSIGIALLVAMILAIILFKKIDTDKGIFRHIVLKDQTSTEKGYISNVNRMELIGKEGTALTYLRPSGTAVFDEERLDVVSEGSFIAQGSIIKIVKVEGSRLVVREVKKED</sequence>
<evidence type="ECO:0000256" key="4">
    <source>
        <dbReference type="ARBA" id="ARBA00023136"/>
    </source>
</evidence>
<dbReference type="InterPro" id="IPR052165">
    <property type="entry name" value="Membrane_assoc_protease"/>
</dbReference>
<dbReference type="Gene3D" id="3.90.226.10">
    <property type="entry name" value="2-enoyl-CoA Hydratase, Chain A, domain 1"/>
    <property type="match status" value="1"/>
</dbReference>
<dbReference type="InterPro" id="IPR056738">
    <property type="entry name" value="NfeD1b_N"/>
</dbReference>
<dbReference type="InterPro" id="IPR012340">
    <property type="entry name" value="NA-bd_OB-fold"/>
</dbReference>
<evidence type="ECO:0000256" key="2">
    <source>
        <dbReference type="ARBA" id="ARBA00022692"/>
    </source>
</evidence>
<dbReference type="OrthoDB" id="9806253at2"/>
<feature type="transmembrane region" description="Helical" evidence="5">
    <location>
        <begin position="332"/>
        <end position="351"/>
    </location>
</feature>
<evidence type="ECO:0000259" key="7">
    <source>
        <dbReference type="Pfam" id="PF24961"/>
    </source>
</evidence>
<evidence type="ECO:0000313" key="9">
    <source>
        <dbReference type="EMBL" id="TSJ67748.1"/>
    </source>
</evidence>
<dbReference type="Pfam" id="PF01957">
    <property type="entry name" value="NfeD"/>
    <property type="match status" value="1"/>
</dbReference>
<evidence type="ECO:0000313" key="10">
    <source>
        <dbReference type="Proteomes" id="UP000316425"/>
    </source>
</evidence>
<reference evidence="9 10" key="1">
    <citation type="submission" date="2019-07" db="EMBL/GenBank/DDBJ databases">
        <title>Allobacillus sp. nov. SKP isolated from shrimp paste of Euphausiacea.</title>
        <authorList>
            <person name="Kanchanasin P."/>
            <person name="Tanasupawat S."/>
            <person name="Shi W."/>
            <person name="Wu L."/>
            <person name="Ma J."/>
        </authorList>
    </citation>
    <scope>NUCLEOTIDE SEQUENCE [LARGE SCALE GENOMIC DNA]</scope>
    <source>
        <strain evidence="9 10">SKP4-8</strain>
    </source>
</reference>
<comment type="caution">
    <text evidence="9">The sequence shown here is derived from an EMBL/GenBank/DDBJ whole genome shotgun (WGS) entry which is preliminary data.</text>
</comment>
<dbReference type="EMBL" id="VMHE01000001">
    <property type="protein sequence ID" value="TSJ67748.1"/>
    <property type="molecule type" value="Genomic_DNA"/>
</dbReference>
<evidence type="ECO:0000256" key="5">
    <source>
        <dbReference type="SAM" id="Phobius"/>
    </source>
</evidence>
<keyword evidence="3 5" id="KW-1133">Transmembrane helix</keyword>
<name>A0A556PTP1_9BACI</name>
<protein>
    <submittedName>
        <fullName evidence="9">Nodulation protein NfeD</fullName>
    </submittedName>
</protein>
<accession>A0A556PTP1</accession>
<keyword evidence="10" id="KW-1185">Reference proteome</keyword>
<dbReference type="AlphaFoldDB" id="A0A556PTP1"/>
<dbReference type="Gene3D" id="2.40.50.140">
    <property type="entry name" value="Nucleic acid-binding proteins"/>
    <property type="match status" value="1"/>
</dbReference>
<dbReference type="SUPFAM" id="SSF52096">
    <property type="entry name" value="ClpP/crotonase"/>
    <property type="match status" value="1"/>
</dbReference>
<dbReference type="RefSeq" id="WP_144087507.1">
    <property type="nucleotide sequence ID" value="NZ_VMHE01000001.1"/>
</dbReference>
<dbReference type="PANTHER" id="PTHR33507:SF3">
    <property type="entry name" value="INNER MEMBRANE PROTEIN YBBJ"/>
    <property type="match status" value="1"/>
</dbReference>
<proteinExistence type="predicted"/>
<feature type="domain" description="NfeD-like C-terminal" evidence="6">
    <location>
        <begin position="384"/>
        <end position="437"/>
    </location>
</feature>
<dbReference type="PANTHER" id="PTHR33507">
    <property type="entry name" value="INNER MEMBRANE PROTEIN YBBJ"/>
    <property type="match status" value="1"/>
</dbReference>
<evidence type="ECO:0000256" key="1">
    <source>
        <dbReference type="ARBA" id="ARBA00004141"/>
    </source>
</evidence>
<dbReference type="Proteomes" id="UP000316425">
    <property type="component" value="Unassembled WGS sequence"/>
</dbReference>
<evidence type="ECO:0000259" key="6">
    <source>
        <dbReference type="Pfam" id="PF01957"/>
    </source>
</evidence>
<comment type="subcellular location">
    <subcellularLocation>
        <location evidence="1">Membrane</location>
        <topology evidence="1">Multi-pass membrane protein</topology>
    </subcellularLocation>
</comment>
<gene>
    <name evidence="9" type="ORF">FPQ13_01390</name>
</gene>
<dbReference type="Pfam" id="PF25145">
    <property type="entry name" value="NfeD1b_N"/>
    <property type="match status" value="1"/>
</dbReference>
<evidence type="ECO:0000256" key="3">
    <source>
        <dbReference type="ARBA" id="ARBA00022989"/>
    </source>
</evidence>
<feature type="domain" description="NfeD integral membrane" evidence="7">
    <location>
        <begin position="239"/>
        <end position="352"/>
    </location>
</feature>
<dbReference type="Pfam" id="PF24961">
    <property type="entry name" value="NfeD_membrane"/>
    <property type="match status" value="1"/>
</dbReference>
<organism evidence="9 10">
    <name type="scientific">Allobacillus salarius</name>
    <dbReference type="NCBI Taxonomy" id="1955272"/>
    <lineage>
        <taxon>Bacteria</taxon>
        <taxon>Bacillati</taxon>
        <taxon>Bacillota</taxon>
        <taxon>Bacilli</taxon>
        <taxon>Bacillales</taxon>
        <taxon>Bacillaceae</taxon>
        <taxon>Allobacillus</taxon>
    </lineage>
</organism>
<feature type="transmembrane region" description="Helical" evidence="5">
    <location>
        <begin position="233"/>
        <end position="253"/>
    </location>
</feature>
<dbReference type="InterPro" id="IPR056739">
    <property type="entry name" value="NfeD_membrane"/>
</dbReference>
<keyword evidence="4 5" id="KW-0472">Membrane</keyword>
<feature type="domain" description="NfeD1b N-terminal" evidence="8">
    <location>
        <begin position="35"/>
        <end position="221"/>
    </location>
</feature>
<evidence type="ECO:0000259" key="8">
    <source>
        <dbReference type="Pfam" id="PF25145"/>
    </source>
</evidence>
<dbReference type="InterPro" id="IPR029045">
    <property type="entry name" value="ClpP/crotonase-like_dom_sf"/>
</dbReference>
<dbReference type="CDD" id="cd07021">
    <property type="entry name" value="Clp_protease_NfeD_like"/>
    <property type="match status" value="1"/>
</dbReference>